<evidence type="ECO:0000313" key="4">
    <source>
        <dbReference type="Proteomes" id="UP000230069"/>
    </source>
</evidence>
<dbReference type="OrthoDB" id="1897593at2759"/>
<protein>
    <recommendedName>
        <fullName evidence="5">Myosin heavy chain-like protein</fullName>
    </recommendedName>
</protein>
<feature type="coiled-coil region" evidence="1">
    <location>
        <begin position="113"/>
        <end position="182"/>
    </location>
</feature>
<sequence>MNHDRSFSSPELIPHGSHAEHSNDSTLEGVSTNIKLLLKIIQDHNNASPRDDDGRRMQRVAGMLTILDDVKHRIQKSQSFGKKKEIEFRRCYTDLRPNRIPKDKKPPEPLDEKQKLLKELNDSLAARKSLERMFSSLGKEKAIMSAELAKKAQELNSLEEQLNDLREQNAMLMEKVQTCASKHKKVSGDSQGNATLQERNKALSEQLLKSLDGYRSAKRKMKEAQEENATFRAKMGEMAEEIVAGLNRLHAFQQQIAEKNEDVDMEEELSALEHMLQGIETKISSDEPKE</sequence>
<evidence type="ECO:0000256" key="2">
    <source>
        <dbReference type="SAM" id="MobiDB-lite"/>
    </source>
</evidence>
<accession>A0A2G5DEM7</accession>
<evidence type="ECO:0000256" key="1">
    <source>
        <dbReference type="SAM" id="Coils"/>
    </source>
</evidence>
<feature type="coiled-coil region" evidence="1">
    <location>
        <begin position="214"/>
        <end position="269"/>
    </location>
</feature>
<dbReference type="Proteomes" id="UP000230069">
    <property type="component" value="Unassembled WGS sequence"/>
</dbReference>
<evidence type="ECO:0008006" key="5">
    <source>
        <dbReference type="Google" id="ProtNLM"/>
    </source>
</evidence>
<proteinExistence type="predicted"/>
<dbReference type="PANTHER" id="PTHR38378:SF3">
    <property type="entry name" value="MYOSIN HEAVY CHAIN-LIKE PROTEIN"/>
    <property type="match status" value="1"/>
</dbReference>
<dbReference type="InParanoid" id="A0A2G5DEM7"/>
<gene>
    <name evidence="3" type="ORF">AQUCO_02200248v1</name>
</gene>
<keyword evidence="1" id="KW-0175">Coiled coil</keyword>
<name>A0A2G5DEM7_AQUCA</name>
<keyword evidence="4" id="KW-1185">Reference proteome</keyword>
<feature type="region of interest" description="Disordered" evidence="2">
    <location>
        <begin position="1"/>
        <end position="26"/>
    </location>
</feature>
<dbReference type="EMBL" id="KZ305039">
    <property type="protein sequence ID" value="PIA41687.1"/>
    <property type="molecule type" value="Genomic_DNA"/>
</dbReference>
<reference evidence="3 4" key="1">
    <citation type="submission" date="2017-09" db="EMBL/GenBank/DDBJ databases">
        <title>WGS assembly of Aquilegia coerulea Goldsmith.</title>
        <authorList>
            <person name="Hodges S."/>
            <person name="Kramer E."/>
            <person name="Nordborg M."/>
            <person name="Tomkins J."/>
            <person name="Borevitz J."/>
            <person name="Derieg N."/>
            <person name="Yan J."/>
            <person name="Mihaltcheva S."/>
            <person name="Hayes R.D."/>
            <person name="Rokhsar D."/>
        </authorList>
    </citation>
    <scope>NUCLEOTIDE SEQUENCE [LARGE SCALE GENOMIC DNA]</scope>
    <source>
        <strain evidence="4">cv. Goldsmith</strain>
    </source>
</reference>
<dbReference type="AlphaFoldDB" id="A0A2G5DEM7"/>
<organism evidence="3 4">
    <name type="scientific">Aquilegia coerulea</name>
    <name type="common">Rocky mountain columbine</name>
    <dbReference type="NCBI Taxonomy" id="218851"/>
    <lineage>
        <taxon>Eukaryota</taxon>
        <taxon>Viridiplantae</taxon>
        <taxon>Streptophyta</taxon>
        <taxon>Embryophyta</taxon>
        <taxon>Tracheophyta</taxon>
        <taxon>Spermatophyta</taxon>
        <taxon>Magnoliopsida</taxon>
        <taxon>Ranunculales</taxon>
        <taxon>Ranunculaceae</taxon>
        <taxon>Thalictroideae</taxon>
        <taxon>Aquilegia</taxon>
    </lineage>
</organism>
<dbReference type="PANTHER" id="PTHR38378">
    <property type="entry name" value="MYOSIN HEAVY CHAIN-LIKE PROTEIN"/>
    <property type="match status" value="1"/>
</dbReference>
<evidence type="ECO:0000313" key="3">
    <source>
        <dbReference type="EMBL" id="PIA41687.1"/>
    </source>
</evidence>